<name>A0A0L0SKA0_ALLM3</name>
<dbReference type="EMBL" id="GG745341">
    <property type="protein sequence ID" value="KNE62830.1"/>
    <property type="molecule type" value="Genomic_DNA"/>
</dbReference>
<feature type="region of interest" description="Disordered" evidence="1">
    <location>
        <begin position="22"/>
        <end position="41"/>
    </location>
</feature>
<dbReference type="OrthoDB" id="10554121at2759"/>
<protein>
    <submittedName>
        <fullName evidence="2">Uncharacterized protein</fullName>
    </submittedName>
</protein>
<evidence type="ECO:0000313" key="3">
    <source>
        <dbReference type="Proteomes" id="UP000054350"/>
    </source>
</evidence>
<dbReference type="Proteomes" id="UP000054350">
    <property type="component" value="Unassembled WGS sequence"/>
</dbReference>
<reference evidence="3" key="2">
    <citation type="submission" date="2009-11" db="EMBL/GenBank/DDBJ databases">
        <title>The Genome Sequence of Allomyces macrogynus strain ATCC 38327.</title>
        <authorList>
            <consortium name="The Broad Institute Genome Sequencing Platform"/>
            <person name="Russ C."/>
            <person name="Cuomo C."/>
            <person name="Shea T."/>
            <person name="Young S.K."/>
            <person name="Zeng Q."/>
            <person name="Koehrsen M."/>
            <person name="Haas B."/>
            <person name="Borodovsky M."/>
            <person name="Guigo R."/>
            <person name="Alvarado L."/>
            <person name="Berlin A."/>
            <person name="Borenstein D."/>
            <person name="Chen Z."/>
            <person name="Engels R."/>
            <person name="Freedman E."/>
            <person name="Gellesch M."/>
            <person name="Goldberg J."/>
            <person name="Griggs A."/>
            <person name="Gujja S."/>
            <person name="Heiman D."/>
            <person name="Hepburn T."/>
            <person name="Howarth C."/>
            <person name="Jen D."/>
            <person name="Larson L."/>
            <person name="Lewis B."/>
            <person name="Mehta T."/>
            <person name="Park D."/>
            <person name="Pearson M."/>
            <person name="Roberts A."/>
            <person name="Saif S."/>
            <person name="Shenoy N."/>
            <person name="Sisk P."/>
            <person name="Stolte C."/>
            <person name="Sykes S."/>
            <person name="Walk T."/>
            <person name="White J."/>
            <person name="Yandava C."/>
            <person name="Burger G."/>
            <person name="Gray M.W."/>
            <person name="Holland P.W.H."/>
            <person name="King N."/>
            <person name="Lang F.B.F."/>
            <person name="Roger A.J."/>
            <person name="Ruiz-Trillo I."/>
            <person name="Lander E."/>
            <person name="Nusbaum C."/>
        </authorList>
    </citation>
    <scope>NUCLEOTIDE SEQUENCE [LARGE SCALE GENOMIC DNA]</scope>
    <source>
        <strain evidence="3">ATCC 38327</strain>
    </source>
</reference>
<sequence length="149" mass="16621">MSVVISCLCACPLTETDRRVPPKFQFEPADSSDAPLPDQRPPEREVHVLVNTPNVAHFSNLLHAMRCHGLFRVDADLNYDMQVPRCSLPYGYLSLAPDCQGRAEDLDGVFVGGKKLRVFRLNDAKAVFADPARLKQEVRAMGERVLAEN</sequence>
<keyword evidence="3" id="KW-1185">Reference proteome</keyword>
<organism evidence="2 3">
    <name type="scientific">Allomyces macrogynus (strain ATCC 38327)</name>
    <name type="common">Allomyces javanicus var. macrogynus</name>
    <dbReference type="NCBI Taxonomy" id="578462"/>
    <lineage>
        <taxon>Eukaryota</taxon>
        <taxon>Fungi</taxon>
        <taxon>Fungi incertae sedis</taxon>
        <taxon>Blastocladiomycota</taxon>
        <taxon>Blastocladiomycetes</taxon>
        <taxon>Blastocladiales</taxon>
        <taxon>Blastocladiaceae</taxon>
        <taxon>Allomyces</taxon>
    </lineage>
</organism>
<reference evidence="2 3" key="1">
    <citation type="submission" date="2009-11" db="EMBL/GenBank/DDBJ databases">
        <title>Annotation of Allomyces macrogynus ATCC 38327.</title>
        <authorList>
            <consortium name="The Broad Institute Genome Sequencing Platform"/>
            <person name="Russ C."/>
            <person name="Cuomo C."/>
            <person name="Burger G."/>
            <person name="Gray M.W."/>
            <person name="Holland P.W.H."/>
            <person name="King N."/>
            <person name="Lang F.B.F."/>
            <person name="Roger A.J."/>
            <person name="Ruiz-Trillo I."/>
            <person name="Young S.K."/>
            <person name="Zeng Q."/>
            <person name="Gargeya S."/>
            <person name="Fitzgerald M."/>
            <person name="Haas B."/>
            <person name="Abouelleil A."/>
            <person name="Alvarado L."/>
            <person name="Arachchi H.M."/>
            <person name="Berlin A."/>
            <person name="Chapman S.B."/>
            <person name="Gearin G."/>
            <person name="Goldberg J."/>
            <person name="Griggs A."/>
            <person name="Gujja S."/>
            <person name="Hansen M."/>
            <person name="Heiman D."/>
            <person name="Howarth C."/>
            <person name="Larimer J."/>
            <person name="Lui A."/>
            <person name="MacDonald P.J.P."/>
            <person name="McCowen C."/>
            <person name="Montmayeur A."/>
            <person name="Murphy C."/>
            <person name="Neiman D."/>
            <person name="Pearson M."/>
            <person name="Priest M."/>
            <person name="Roberts A."/>
            <person name="Saif S."/>
            <person name="Shea T."/>
            <person name="Sisk P."/>
            <person name="Stolte C."/>
            <person name="Sykes S."/>
            <person name="Wortman J."/>
            <person name="Nusbaum C."/>
            <person name="Birren B."/>
        </authorList>
    </citation>
    <scope>NUCLEOTIDE SEQUENCE [LARGE SCALE GENOMIC DNA]</scope>
    <source>
        <strain evidence="2 3">ATCC 38327</strain>
    </source>
</reference>
<dbReference type="VEuPathDB" id="FungiDB:AMAG_08007"/>
<evidence type="ECO:0000256" key="1">
    <source>
        <dbReference type="SAM" id="MobiDB-lite"/>
    </source>
</evidence>
<evidence type="ECO:0000313" key="2">
    <source>
        <dbReference type="EMBL" id="KNE62830.1"/>
    </source>
</evidence>
<proteinExistence type="predicted"/>
<dbReference type="AlphaFoldDB" id="A0A0L0SKA0"/>
<gene>
    <name evidence="2" type="ORF">AMAG_08007</name>
</gene>
<accession>A0A0L0SKA0</accession>